<keyword evidence="2" id="KW-1185">Reference proteome</keyword>
<protein>
    <submittedName>
        <fullName evidence="1">Uncharacterized protein</fullName>
    </submittedName>
</protein>
<dbReference type="Proteomes" id="UP000531561">
    <property type="component" value="Unassembled WGS sequence"/>
</dbReference>
<name>A0A8H6EMR0_9HELO</name>
<evidence type="ECO:0000313" key="2">
    <source>
        <dbReference type="Proteomes" id="UP000531561"/>
    </source>
</evidence>
<proteinExistence type="predicted"/>
<sequence length="76" mass="8550">MTSVPLSTLRPIFKGITMHPGTCHCHCRYCTERFAGIEFFSNLQAIPNTTLDITDSHRTVQCVHKSGLLSLDSWNL</sequence>
<comment type="caution">
    <text evidence="1">The sequence shown here is derived from an EMBL/GenBank/DDBJ whole genome shotgun (WGS) entry which is preliminary data.</text>
</comment>
<reference evidence="1 2" key="1">
    <citation type="journal article" date="2020" name="Phytopathology">
        <title>A high-quality genome resource of Botrytis fragariae, a new and rapidly spreading fungal pathogen causing strawberry gray mold in the U.S.A.</title>
        <authorList>
            <person name="Wu Y."/>
            <person name="Saski C.A."/>
            <person name="Schnabel G."/>
            <person name="Xiao S."/>
            <person name="Hu M."/>
        </authorList>
    </citation>
    <scope>NUCLEOTIDE SEQUENCE [LARGE SCALE GENOMIC DNA]</scope>
    <source>
        <strain evidence="1 2">BVB16</strain>
    </source>
</reference>
<dbReference type="RefSeq" id="XP_037196971.1">
    <property type="nucleotide sequence ID" value="XM_037330638.1"/>
</dbReference>
<evidence type="ECO:0000313" key="1">
    <source>
        <dbReference type="EMBL" id="KAF5878026.1"/>
    </source>
</evidence>
<accession>A0A8H6EMR0</accession>
<dbReference type="AlphaFoldDB" id="A0A8H6EMR0"/>
<dbReference type="OrthoDB" id="10452315at2759"/>
<dbReference type="GeneID" id="59254330"/>
<gene>
    <name evidence="1" type="ORF">Bfra_000193</name>
</gene>
<dbReference type="EMBL" id="JABFCT010000002">
    <property type="protein sequence ID" value="KAF5878026.1"/>
    <property type="molecule type" value="Genomic_DNA"/>
</dbReference>
<organism evidence="1 2">
    <name type="scientific">Botrytis fragariae</name>
    <dbReference type="NCBI Taxonomy" id="1964551"/>
    <lineage>
        <taxon>Eukaryota</taxon>
        <taxon>Fungi</taxon>
        <taxon>Dikarya</taxon>
        <taxon>Ascomycota</taxon>
        <taxon>Pezizomycotina</taxon>
        <taxon>Leotiomycetes</taxon>
        <taxon>Helotiales</taxon>
        <taxon>Sclerotiniaceae</taxon>
        <taxon>Botrytis</taxon>
    </lineage>
</organism>